<proteinExistence type="predicted"/>
<organism evidence="1 2">
    <name type="scientific">Setaria viridis</name>
    <name type="common">Green bristlegrass</name>
    <name type="synonym">Setaria italica subsp. viridis</name>
    <dbReference type="NCBI Taxonomy" id="4556"/>
    <lineage>
        <taxon>Eukaryota</taxon>
        <taxon>Viridiplantae</taxon>
        <taxon>Streptophyta</taxon>
        <taxon>Embryophyta</taxon>
        <taxon>Tracheophyta</taxon>
        <taxon>Spermatophyta</taxon>
        <taxon>Magnoliopsida</taxon>
        <taxon>Liliopsida</taxon>
        <taxon>Poales</taxon>
        <taxon>Poaceae</taxon>
        <taxon>PACMAD clade</taxon>
        <taxon>Panicoideae</taxon>
        <taxon>Panicodae</taxon>
        <taxon>Paniceae</taxon>
        <taxon>Cenchrinae</taxon>
        <taxon>Setaria</taxon>
    </lineage>
</organism>
<sequence>MEPAPLQNSRTKMRCLARWVLSAPKKDRFQCGLPLLPPN</sequence>
<evidence type="ECO:0000313" key="1">
    <source>
        <dbReference type="EMBL" id="TKW25318.1"/>
    </source>
</evidence>
<accession>A0A4U6V800</accession>
<dbReference type="AlphaFoldDB" id="A0A4U6V800"/>
<dbReference type="Proteomes" id="UP000298652">
    <property type="component" value="Chromosome 3"/>
</dbReference>
<name>A0A4U6V800_SETVI</name>
<evidence type="ECO:0000313" key="2">
    <source>
        <dbReference type="Proteomes" id="UP000298652"/>
    </source>
</evidence>
<keyword evidence="2" id="KW-1185">Reference proteome</keyword>
<dbReference type="Gramene" id="TKW25318">
    <property type="protein sequence ID" value="TKW25318"/>
    <property type="gene ID" value="SEVIR_3G111150v2"/>
</dbReference>
<reference evidence="1" key="1">
    <citation type="submission" date="2019-03" db="EMBL/GenBank/DDBJ databases">
        <title>WGS assembly of Setaria viridis.</title>
        <authorList>
            <person name="Huang P."/>
            <person name="Jenkins J."/>
            <person name="Grimwood J."/>
            <person name="Barry K."/>
            <person name="Healey A."/>
            <person name="Mamidi S."/>
            <person name="Sreedasyam A."/>
            <person name="Shu S."/>
            <person name="Feldman M."/>
            <person name="Wu J."/>
            <person name="Yu Y."/>
            <person name="Chen C."/>
            <person name="Johnson J."/>
            <person name="Rokhsar D."/>
            <person name="Baxter I."/>
            <person name="Schmutz J."/>
            <person name="Brutnell T."/>
            <person name="Kellogg E."/>
        </authorList>
    </citation>
    <scope>NUCLEOTIDE SEQUENCE [LARGE SCALE GENOMIC DNA]</scope>
</reference>
<gene>
    <name evidence="1" type="ORF">SEVIR_3G111150v2</name>
</gene>
<dbReference type="EMBL" id="CM016554">
    <property type="protein sequence ID" value="TKW25318.1"/>
    <property type="molecule type" value="Genomic_DNA"/>
</dbReference>
<protein>
    <submittedName>
        <fullName evidence="1">Uncharacterized protein</fullName>
    </submittedName>
</protein>